<keyword evidence="8 14" id="KW-0819">tRNA processing</keyword>
<dbReference type="InterPro" id="IPR019734">
    <property type="entry name" value="TPR_rpt"/>
</dbReference>
<evidence type="ECO:0000256" key="3">
    <source>
        <dbReference type="ARBA" id="ARBA00022490"/>
    </source>
</evidence>
<dbReference type="PROSITE" id="PS00092">
    <property type="entry name" value="N6_MTASE"/>
    <property type="match status" value="1"/>
</dbReference>
<dbReference type="Gene3D" id="3.30.1600.10">
    <property type="entry name" value="SIR2/SIRT2 'Small Domain"/>
    <property type="match status" value="1"/>
</dbReference>
<evidence type="ECO:0000256" key="5">
    <source>
        <dbReference type="ARBA" id="ARBA00022603"/>
    </source>
</evidence>
<dbReference type="Proteomes" id="UP000327118">
    <property type="component" value="Unassembled WGS sequence"/>
</dbReference>
<dbReference type="CDD" id="cd24142">
    <property type="entry name" value="ACL4-like"/>
    <property type="match status" value="1"/>
</dbReference>
<dbReference type="InterPro" id="IPR029063">
    <property type="entry name" value="SAM-dependent_MTases_sf"/>
</dbReference>
<reference evidence="18" key="1">
    <citation type="submission" date="2019-04" db="EMBL/GenBank/DDBJ databases">
        <title>Friends and foes A comparative genomics studyof 23 Aspergillus species from section Flavi.</title>
        <authorList>
            <consortium name="DOE Joint Genome Institute"/>
            <person name="Kjaerbolling I."/>
            <person name="Vesth T."/>
            <person name="Frisvad J.C."/>
            <person name="Nybo J.L."/>
            <person name="Theobald S."/>
            <person name="Kildgaard S."/>
            <person name="Isbrandt T."/>
            <person name="Kuo A."/>
            <person name="Sato A."/>
            <person name="Lyhne E.K."/>
            <person name="Kogle M.E."/>
            <person name="Wiebenga A."/>
            <person name="Kun R.S."/>
            <person name="Lubbers R.J."/>
            <person name="Makela M.R."/>
            <person name="Barry K."/>
            <person name="Chovatia M."/>
            <person name="Clum A."/>
            <person name="Daum C."/>
            <person name="Haridas S."/>
            <person name="He G."/>
            <person name="LaButti K."/>
            <person name="Lipzen A."/>
            <person name="Mondo S."/>
            <person name="Riley R."/>
            <person name="Salamov A."/>
            <person name="Simmons B.A."/>
            <person name="Magnuson J.K."/>
            <person name="Henrissat B."/>
            <person name="Mortensen U.H."/>
            <person name="Larsen T.O."/>
            <person name="Devries R.P."/>
            <person name="Grigoriev I.V."/>
            <person name="Machida M."/>
            <person name="Baker S.E."/>
            <person name="Andersen M.R."/>
        </authorList>
    </citation>
    <scope>NUCLEOTIDE SEQUENCE [LARGE SCALE GENOMIC DNA]</scope>
    <source>
        <strain evidence="18">CBS 553.77</strain>
    </source>
</reference>
<dbReference type="PANTHER" id="PTHR13370:SF3">
    <property type="entry name" value="TRNA (GUANINE(10)-N2)-METHYLTRANSFERASE HOMOLOG"/>
    <property type="match status" value="1"/>
</dbReference>
<dbReference type="GO" id="GO:0070403">
    <property type="term" value="F:NAD+ binding"/>
    <property type="evidence" value="ECO:0007669"/>
    <property type="project" value="InterPro"/>
</dbReference>
<sequence>MGKPRPHKKASKSKSKSVLSAGSSISKQKMNQDPTKLLEQATTLLQTGQPDVALPVAQQALDLAPANSPVQLSALNIVAEIYVELGEIDIARQHFLRAVELDPTGTIPESQGGGAEKFLWLAQLSELGGKDSVQWFEKGVSSLRHTIQQLEQNPGPAEAIELEEKKRKMANALCAVAEIYMTDLSWEEDAESRCETLITEALLVNSNAPEVLQTLASIRISQLRTDEARTTLTKSLELWKDLPPEDPIVPDFPTRISLARLLMEVNMELEALEVLERLILEDDQSVEAWYLGGWCLYLLAEKKEAPKDEDIDNETPEARRHASLVASREWLKQSLTLYNTIQYEDVRLQEHADELVQTMNQELGEDMEDDGEEGEEGEEGWEDDIEKTGVGKIRSDRFPRRFARAKFVPADRTSRGEKVQCEMDLIPAPGGESSSLKNPVVEVEAVDMTSAEVETVVATENTVSAQGNLSPSENESDSGDSGDEWETQSLYEDALQVLRDEQLREGVPDACTLDEAIEFRKRLHEIGKAAFVEETIGQDKVTAKKLCTAFGIMPPAFLEGAPDEAYHPLLAIAISQEFSRRQKLPQYNTIEDAVRLLQESKNIIVLTGAGISTSLGIPDFRSKDTGLYSQLAHLGLSDPQEVFDIQVFREDPGIFYSIAKDILPTEKKYSPTHGFIRLLQDKGKLLTNYTQNIDNIEANAGVLPEKIVQCHGSFAMATCVKCQYKVSGDVLFEDIKNGKVPECTSCRKRIEEDSMKPQGQKRKRRTNGTQKSRKVAEEESSEEEDYELPTPGVMKPDITFFGEDLPDEFGQRLIRHDRDKVDLVIVIGTSLKVAPVAEVPGVLPRNVPQIYISRTVSDTLDRLITGSRPVLVLTTFSSLRLRRVVMEYVIRFAQVHESFRQPEIQALATLHGVDLEIIHYDQFSPYCVVKLPNEDAACTLITRSILAKDMFELWGQGTNYEEVHADVRRRTQHRWHEFKDVSFRFTIDSFCGKRSMGAKREIIQSFSYLGFDGPIRMKKPDQDFWVLEDFISDLEIATRKPGATHASTENQEPRKIYLGRWIANSSRDIVGKYDLKKRRYISTTSMDAELSLVTANMALAAPGKLFYDPFVGTGSFCVAAAHFGALTCGSDIDPRSFKGREKEEKAPIGLFTNFQQYGIECKFMDAFSSDLTNTPLLNRPFLDGIVCDPPYGVREGLRVLGTRDGSGREEVIIDGVPAHYRPGYIPPKKPYGFEAMQNDVLAFASRTLVTDGRLCMWMPTANDEDVELLIPMHPHLEVVSVSVQPFNNWSRRLITYRRLPEGQVSDISMARQKDDSKGISADDLNAFRRKEARHRNKRSHENPPPHIYIETRK</sequence>
<comment type="similarity">
    <text evidence="2">Belongs to the sirtuin family. Class I subfamily.</text>
</comment>
<evidence type="ECO:0000256" key="8">
    <source>
        <dbReference type="ARBA" id="ARBA00022694"/>
    </source>
</evidence>
<keyword evidence="3" id="KW-0963">Cytoplasm</keyword>
<feature type="compositionally biased region" description="Basic residues" evidence="15">
    <location>
        <begin position="1"/>
        <end position="15"/>
    </location>
</feature>
<keyword evidence="12" id="KW-0479">Metal-binding</keyword>
<evidence type="ECO:0000313" key="18">
    <source>
        <dbReference type="Proteomes" id="UP000327118"/>
    </source>
</evidence>
<dbReference type="GO" id="GO:0000049">
    <property type="term" value="F:tRNA binding"/>
    <property type="evidence" value="ECO:0007669"/>
    <property type="project" value="UniProtKB-UniRule"/>
</dbReference>
<comment type="similarity">
    <text evidence="14">Belongs to the class I-like SAM-binding methyltransferase superfamily. TRM11 methyltransferase family.</text>
</comment>
<feature type="compositionally biased region" description="Low complexity" evidence="15">
    <location>
        <begin position="16"/>
        <end position="27"/>
    </location>
</feature>
<feature type="compositionally biased region" description="Acidic residues" evidence="15">
    <location>
        <begin position="778"/>
        <end position="787"/>
    </location>
</feature>
<dbReference type="Pfam" id="PF13432">
    <property type="entry name" value="TPR_16"/>
    <property type="match status" value="1"/>
</dbReference>
<keyword evidence="5 14" id="KW-0489">Methyltransferase</keyword>
<dbReference type="SUPFAM" id="SSF48452">
    <property type="entry name" value="TPR-like"/>
    <property type="match status" value="1"/>
</dbReference>
<keyword evidence="6 14" id="KW-0808">Transferase</keyword>
<evidence type="ECO:0000313" key="17">
    <source>
        <dbReference type="EMBL" id="KAE8352815.1"/>
    </source>
</evidence>
<dbReference type="GO" id="GO:0043527">
    <property type="term" value="C:tRNA methyltransferase complex"/>
    <property type="evidence" value="ECO:0007669"/>
    <property type="project" value="UniProtKB-ARBA"/>
</dbReference>
<dbReference type="Gene3D" id="1.25.40.10">
    <property type="entry name" value="Tetratricopeptide repeat domain"/>
    <property type="match status" value="2"/>
</dbReference>
<keyword evidence="18" id="KW-1185">Reference proteome</keyword>
<keyword evidence="10" id="KW-0520">NAD</keyword>
<keyword evidence="4 14" id="KW-0820">tRNA-binding</keyword>
<feature type="binding site" evidence="12">
    <location>
        <position position="743"/>
    </location>
    <ligand>
        <name>Zn(2+)</name>
        <dbReference type="ChEBI" id="CHEBI:29105"/>
    </ligand>
</feature>
<feature type="region of interest" description="Disordered" evidence="15">
    <location>
        <begin position="460"/>
        <end position="485"/>
    </location>
</feature>
<dbReference type="GO" id="GO:0008033">
    <property type="term" value="P:tRNA processing"/>
    <property type="evidence" value="ECO:0007669"/>
    <property type="project" value="UniProtKB-UniRule"/>
</dbReference>
<evidence type="ECO:0000256" key="15">
    <source>
        <dbReference type="SAM" id="MobiDB-lite"/>
    </source>
</evidence>
<evidence type="ECO:0000256" key="1">
    <source>
        <dbReference type="ARBA" id="ARBA00004496"/>
    </source>
</evidence>
<dbReference type="FunFam" id="3.40.50.150:FF:000260">
    <property type="entry name" value="RNA methylase family protein"/>
    <property type="match status" value="1"/>
</dbReference>
<dbReference type="InterPro" id="IPR026590">
    <property type="entry name" value="Ssirtuin_cat_dom"/>
</dbReference>
<dbReference type="SUPFAM" id="SSF53335">
    <property type="entry name" value="S-adenosyl-L-methionine-dependent methyltransferases"/>
    <property type="match status" value="1"/>
</dbReference>
<dbReference type="Gene3D" id="3.40.50.1220">
    <property type="entry name" value="TPP-binding domain"/>
    <property type="match status" value="1"/>
</dbReference>
<feature type="region of interest" description="Disordered" evidence="15">
    <location>
        <begin position="1"/>
        <end position="33"/>
    </location>
</feature>
<dbReference type="PROSITE" id="PS51627">
    <property type="entry name" value="SAM_MT_TRM11"/>
    <property type="match status" value="1"/>
</dbReference>
<feature type="compositionally biased region" description="Low complexity" evidence="15">
    <location>
        <begin position="460"/>
        <end position="473"/>
    </location>
</feature>
<feature type="binding site" evidence="12">
    <location>
        <position position="746"/>
    </location>
    <ligand>
        <name>Zn(2+)</name>
        <dbReference type="ChEBI" id="CHEBI:29105"/>
    </ligand>
</feature>
<feature type="compositionally biased region" description="Basic and acidic residues" evidence="15">
    <location>
        <begin position="1339"/>
        <end position="1353"/>
    </location>
</feature>
<dbReference type="PROSITE" id="PS50005">
    <property type="entry name" value="TPR"/>
    <property type="match status" value="1"/>
</dbReference>
<evidence type="ECO:0000256" key="2">
    <source>
        <dbReference type="ARBA" id="ARBA00006924"/>
    </source>
</evidence>
<feature type="active site" description="Proton acceptor" evidence="12">
    <location>
        <position position="711"/>
    </location>
</feature>
<dbReference type="EC" id="2.1.1.214" evidence="11"/>
<evidence type="ECO:0000256" key="14">
    <source>
        <dbReference type="PROSITE-ProRule" id="PRU00959"/>
    </source>
</evidence>
<dbReference type="GO" id="GO:0046872">
    <property type="term" value="F:metal ion binding"/>
    <property type="evidence" value="ECO:0007669"/>
    <property type="project" value="UniProtKB-KW"/>
</dbReference>
<proteinExistence type="inferred from homology"/>
<feature type="domain" description="Deacetylase sirtuin-type" evidence="16">
    <location>
        <begin position="583"/>
        <end position="907"/>
    </location>
</feature>
<dbReference type="SMART" id="SM00028">
    <property type="entry name" value="TPR"/>
    <property type="match status" value="3"/>
</dbReference>
<evidence type="ECO:0000256" key="11">
    <source>
        <dbReference type="ARBA" id="ARBA00066937"/>
    </source>
</evidence>
<evidence type="ECO:0000256" key="7">
    <source>
        <dbReference type="ARBA" id="ARBA00022691"/>
    </source>
</evidence>
<evidence type="ECO:0000259" key="16">
    <source>
        <dbReference type="PROSITE" id="PS50305"/>
    </source>
</evidence>
<dbReference type="InterPro" id="IPR002052">
    <property type="entry name" value="DNA_methylase_N6_adenine_CS"/>
</dbReference>
<evidence type="ECO:0000256" key="9">
    <source>
        <dbReference type="ARBA" id="ARBA00022884"/>
    </source>
</evidence>
<keyword evidence="9 14" id="KW-0694">RNA-binding</keyword>
<dbReference type="GO" id="GO:0032259">
    <property type="term" value="P:methylation"/>
    <property type="evidence" value="ECO:0007669"/>
    <property type="project" value="UniProtKB-UniRule"/>
</dbReference>
<dbReference type="Pfam" id="PF02146">
    <property type="entry name" value="SIR2"/>
    <property type="match status" value="1"/>
</dbReference>
<feature type="repeat" description="TPR" evidence="13">
    <location>
        <begin position="72"/>
        <end position="105"/>
    </location>
</feature>
<feature type="binding site" evidence="12">
    <location>
        <position position="719"/>
    </location>
    <ligand>
        <name>Zn(2+)</name>
        <dbReference type="ChEBI" id="CHEBI:29105"/>
    </ligand>
</feature>
<accession>A0A5N6Z5A7</accession>
<organism evidence="17 18">
    <name type="scientific">Aspergillus coremiiformis</name>
    <dbReference type="NCBI Taxonomy" id="138285"/>
    <lineage>
        <taxon>Eukaryota</taxon>
        <taxon>Fungi</taxon>
        <taxon>Dikarya</taxon>
        <taxon>Ascomycota</taxon>
        <taxon>Pezizomycotina</taxon>
        <taxon>Eurotiomycetes</taxon>
        <taxon>Eurotiomycetidae</taxon>
        <taxon>Eurotiales</taxon>
        <taxon>Aspergillaceae</taxon>
        <taxon>Aspergillus</taxon>
        <taxon>Aspergillus subgen. Circumdati</taxon>
    </lineage>
</organism>
<evidence type="ECO:0000256" key="10">
    <source>
        <dbReference type="ARBA" id="ARBA00023027"/>
    </source>
</evidence>
<dbReference type="InterPro" id="IPR003000">
    <property type="entry name" value="Sirtuin"/>
</dbReference>
<comment type="subcellular location">
    <subcellularLocation>
        <location evidence="1">Cytoplasm</location>
    </subcellularLocation>
</comment>
<dbReference type="InterPro" id="IPR026591">
    <property type="entry name" value="Sirtuin_cat_small_dom_sf"/>
</dbReference>
<dbReference type="Gene3D" id="3.40.50.150">
    <property type="entry name" value="Vaccinia Virus protein VP39"/>
    <property type="match status" value="1"/>
</dbReference>
<dbReference type="InterPro" id="IPR000241">
    <property type="entry name" value="RlmKL-like_Mtase"/>
</dbReference>
<feature type="region of interest" description="Disordered" evidence="15">
    <location>
        <begin position="1307"/>
        <end position="1353"/>
    </location>
</feature>
<dbReference type="InterPro" id="IPR016691">
    <property type="entry name" value="TRMT11"/>
</dbReference>
<feature type="compositionally biased region" description="Acidic residues" evidence="15">
    <location>
        <begin position="474"/>
        <end position="485"/>
    </location>
</feature>
<keyword evidence="7 14" id="KW-0949">S-adenosyl-L-methionine</keyword>
<dbReference type="GO" id="GO:0160102">
    <property type="term" value="F:tRNA (guanine(10)-N2)-methyltransferase activity"/>
    <property type="evidence" value="ECO:0007669"/>
    <property type="project" value="UniProtKB-EC"/>
</dbReference>
<dbReference type="PROSITE" id="PS50305">
    <property type="entry name" value="SIRTUIN"/>
    <property type="match status" value="1"/>
</dbReference>
<evidence type="ECO:0000256" key="4">
    <source>
        <dbReference type="ARBA" id="ARBA00022555"/>
    </source>
</evidence>
<dbReference type="GO" id="GO:0005737">
    <property type="term" value="C:cytoplasm"/>
    <property type="evidence" value="ECO:0007669"/>
    <property type="project" value="UniProtKB-SubCell"/>
</dbReference>
<dbReference type="InterPro" id="IPR029035">
    <property type="entry name" value="DHS-like_NAD/FAD-binding_dom"/>
</dbReference>
<dbReference type="SUPFAM" id="SSF52467">
    <property type="entry name" value="DHS-like NAD/FAD-binding domain"/>
    <property type="match status" value="1"/>
</dbReference>
<protein>
    <recommendedName>
        <fullName evidence="11">tRNA (guanine(10)-N(2))-methyltransferase</fullName>
        <ecNumber evidence="11">2.1.1.214</ecNumber>
    </recommendedName>
</protein>
<feature type="region of interest" description="Disordered" evidence="15">
    <location>
        <begin position="753"/>
        <end position="789"/>
    </location>
</feature>
<evidence type="ECO:0000256" key="12">
    <source>
        <dbReference type="PROSITE-ProRule" id="PRU00236"/>
    </source>
</evidence>
<dbReference type="InterPro" id="IPR059073">
    <property type="entry name" value="TRMT11_N"/>
</dbReference>
<dbReference type="Pfam" id="PF25904">
    <property type="entry name" value="Tmrp11_N"/>
    <property type="match status" value="1"/>
</dbReference>
<dbReference type="EMBL" id="ML739117">
    <property type="protein sequence ID" value="KAE8352815.1"/>
    <property type="molecule type" value="Genomic_DNA"/>
</dbReference>
<keyword evidence="12" id="KW-0862">Zinc</keyword>
<keyword evidence="13" id="KW-0802">TPR repeat</keyword>
<evidence type="ECO:0000256" key="13">
    <source>
        <dbReference type="PROSITE-ProRule" id="PRU00339"/>
    </source>
</evidence>
<dbReference type="InterPro" id="IPR011990">
    <property type="entry name" value="TPR-like_helical_dom_sf"/>
</dbReference>
<dbReference type="Pfam" id="PF01170">
    <property type="entry name" value="UPF0020"/>
    <property type="match status" value="1"/>
</dbReference>
<dbReference type="OrthoDB" id="296065at2759"/>
<feature type="binding site" evidence="12">
    <location>
        <position position="722"/>
    </location>
    <ligand>
        <name>Zn(2+)</name>
        <dbReference type="ChEBI" id="CHEBI:29105"/>
    </ligand>
</feature>
<evidence type="ECO:0000256" key="6">
    <source>
        <dbReference type="ARBA" id="ARBA00022679"/>
    </source>
</evidence>
<dbReference type="PANTHER" id="PTHR13370">
    <property type="entry name" value="RNA METHYLASE-RELATED"/>
    <property type="match status" value="1"/>
</dbReference>
<gene>
    <name evidence="17" type="ORF">BDV28DRAFT_157534</name>
</gene>
<name>A0A5N6Z5A7_9EURO</name>